<evidence type="ECO:0000313" key="1">
    <source>
        <dbReference type="EMBL" id="GAG79718.1"/>
    </source>
</evidence>
<comment type="caution">
    <text evidence="1">The sequence shown here is derived from an EMBL/GenBank/DDBJ whole genome shotgun (WGS) entry which is preliminary data.</text>
</comment>
<dbReference type="AlphaFoldDB" id="X1B6C2"/>
<sequence length="126" mass="14488">MKTKDKIIKYIQKHGAVSGKEISEHIGITRQAINKHIKKLLQSGLILKSGITRGAQYYIPQKPSQIRKSESLKRTYLLKNLAEDEVFNEFSILMNLSKNLTKNAFEIVRYVFNEILNNAIEHSQSD</sequence>
<name>X1B6C2_9ZZZZ</name>
<protein>
    <recommendedName>
        <fullName evidence="2">Helix-turn-helix type 11 domain-containing protein</fullName>
    </recommendedName>
</protein>
<dbReference type="Pfam" id="PF13412">
    <property type="entry name" value="HTH_24"/>
    <property type="match status" value="1"/>
</dbReference>
<dbReference type="InterPro" id="IPR011991">
    <property type="entry name" value="ArsR-like_HTH"/>
</dbReference>
<dbReference type="InterPro" id="IPR036388">
    <property type="entry name" value="WH-like_DNA-bd_sf"/>
</dbReference>
<gene>
    <name evidence="1" type="ORF">S01H4_35568</name>
</gene>
<dbReference type="EMBL" id="BART01018926">
    <property type="protein sequence ID" value="GAG79718.1"/>
    <property type="molecule type" value="Genomic_DNA"/>
</dbReference>
<organism evidence="1">
    <name type="scientific">marine sediment metagenome</name>
    <dbReference type="NCBI Taxonomy" id="412755"/>
    <lineage>
        <taxon>unclassified sequences</taxon>
        <taxon>metagenomes</taxon>
        <taxon>ecological metagenomes</taxon>
    </lineage>
</organism>
<accession>X1B6C2</accession>
<dbReference type="CDD" id="cd00090">
    <property type="entry name" value="HTH_ARSR"/>
    <property type="match status" value="1"/>
</dbReference>
<dbReference type="SUPFAM" id="SSF46785">
    <property type="entry name" value="Winged helix' DNA-binding domain"/>
    <property type="match status" value="1"/>
</dbReference>
<reference evidence="1" key="1">
    <citation type="journal article" date="2014" name="Front. Microbiol.">
        <title>High frequency of phylogenetically diverse reductive dehalogenase-homologous genes in deep subseafloor sedimentary metagenomes.</title>
        <authorList>
            <person name="Kawai M."/>
            <person name="Futagami T."/>
            <person name="Toyoda A."/>
            <person name="Takaki Y."/>
            <person name="Nishi S."/>
            <person name="Hori S."/>
            <person name="Arai W."/>
            <person name="Tsubouchi T."/>
            <person name="Morono Y."/>
            <person name="Uchiyama I."/>
            <person name="Ito T."/>
            <person name="Fujiyama A."/>
            <person name="Inagaki F."/>
            <person name="Takami H."/>
        </authorList>
    </citation>
    <scope>NUCLEOTIDE SEQUENCE</scope>
    <source>
        <strain evidence="1">Expedition CK06-06</strain>
    </source>
</reference>
<proteinExistence type="predicted"/>
<dbReference type="InterPro" id="IPR036390">
    <property type="entry name" value="WH_DNA-bd_sf"/>
</dbReference>
<feature type="non-terminal residue" evidence="1">
    <location>
        <position position="126"/>
    </location>
</feature>
<evidence type="ECO:0008006" key="2">
    <source>
        <dbReference type="Google" id="ProtNLM"/>
    </source>
</evidence>
<dbReference type="Gene3D" id="1.10.10.10">
    <property type="entry name" value="Winged helix-like DNA-binding domain superfamily/Winged helix DNA-binding domain"/>
    <property type="match status" value="1"/>
</dbReference>